<evidence type="ECO:0000313" key="3">
    <source>
        <dbReference type="Proteomes" id="UP001050975"/>
    </source>
</evidence>
<sequence length="115" mass="13096">MGRWGDGEMGRWGDAQKGRRPERPLAAIPNLFVDNKKFLPCWNPLAPTMGYPRVTLSPRPRLLFNFLIMISGFSPIIKTQSVPVSPRPRVLLNFPKSLLYFFVNTAISRNNNPLD</sequence>
<evidence type="ECO:0000256" key="1">
    <source>
        <dbReference type="SAM" id="MobiDB-lite"/>
    </source>
</evidence>
<feature type="region of interest" description="Disordered" evidence="1">
    <location>
        <begin position="1"/>
        <end position="21"/>
    </location>
</feature>
<gene>
    <name evidence="2" type="ORF">MiSe_39970</name>
</gene>
<reference evidence="2" key="1">
    <citation type="submission" date="2019-10" db="EMBL/GenBank/DDBJ databases">
        <title>Draft genome sequece of Microseira wollei NIES-4236.</title>
        <authorList>
            <person name="Yamaguchi H."/>
            <person name="Suzuki S."/>
            <person name="Kawachi M."/>
        </authorList>
    </citation>
    <scope>NUCLEOTIDE SEQUENCE</scope>
    <source>
        <strain evidence="2">NIES-4236</strain>
    </source>
</reference>
<protein>
    <submittedName>
        <fullName evidence="2">Uncharacterized protein</fullName>
    </submittedName>
</protein>
<comment type="caution">
    <text evidence="2">The sequence shown here is derived from an EMBL/GenBank/DDBJ whole genome shotgun (WGS) entry which is preliminary data.</text>
</comment>
<dbReference type="EMBL" id="BLAY01000061">
    <property type="protein sequence ID" value="GET39233.1"/>
    <property type="molecule type" value="Genomic_DNA"/>
</dbReference>
<name>A0AAV3X9Y5_9CYAN</name>
<dbReference type="AlphaFoldDB" id="A0AAV3X9Y5"/>
<dbReference type="Proteomes" id="UP001050975">
    <property type="component" value="Unassembled WGS sequence"/>
</dbReference>
<evidence type="ECO:0000313" key="2">
    <source>
        <dbReference type="EMBL" id="GET39233.1"/>
    </source>
</evidence>
<organism evidence="2 3">
    <name type="scientific">Microseira wollei NIES-4236</name>
    <dbReference type="NCBI Taxonomy" id="2530354"/>
    <lineage>
        <taxon>Bacteria</taxon>
        <taxon>Bacillati</taxon>
        <taxon>Cyanobacteriota</taxon>
        <taxon>Cyanophyceae</taxon>
        <taxon>Oscillatoriophycideae</taxon>
        <taxon>Aerosakkonematales</taxon>
        <taxon>Aerosakkonemataceae</taxon>
        <taxon>Microseira</taxon>
    </lineage>
</organism>
<keyword evidence="3" id="KW-1185">Reference proteome</keyword>
<accession>A0AAV3X9Y5</accession>
<proteinExistence type="predicted"/>